<evidence type="ECO:0000313" key="1">
    <source>
        <dbReference type="EMBL" id="KAG8492950.1"/>
    </source>
</evidence>
<dbReference type="OrthoDB" id="1001667at2759"/>
<dbReference type="EMBL" id="JAHUZN010000005">
    <property type="protein sequence ID" value="KAG8492950.1"/>
    <property type="molecule type" value="Genomic_DNA"/>
</dbReference>
<accession>A0A8J6D478</accession>
<keyword evidence="2" id="KW-1185">Reference proteome</keyword>
<comment type="caution">
    <text evidence="1">The sequence shown here is derived from an EMBL/GenBank/DDBJ whole genome shotgun (WGS) entry which is preliminary data.</text>
</comment>
<name>A0A8J6D478_9ROSI</name>
<dbReference type="AlphaFoldDB" id="A0A8J6D478"/>
<protein>
    <submittedName>
        <fullName evidence="1">Uncharacterized protein</fullName>
    </submittedName>
</protein>
<sequence length="122" mass="13484">MLRRASMVLARQLFLAARARPLSTDLPAAPSADAMFTEAWTKVIPNMDPPKTPLSFMQPRPPTPSSISSKPTVSFVLPYAFELATKEMKMLMAISGLFDCEFVRNVLKNAVTLITSVLKILE</sequence>
<gene>
    <name evidence="1" type="ORF">CXB51_010217</name>
</gene>
<organism evidence="1 2">
    <name type="scientific">Gossypium anomalum</name>
    <dbReference type="NCBI Taxonomy" id="47600"/>
    <lineage>
        <taxon>Eukaryota</taxon>
        <taxon>Viridiplantae</taxon>
        <taxon>Streptophyta</taxon>
        <taxon>Embryophyta</taxon>
        <taxon>Tracheophyta</taxon>
        <taxon>Spermatophyta</taxon>
        <taxon>Magnoliopsida</taxon>
        <taxon>eudicotyledons</taxon>
        <taxon>Gunneridae</taxon>
        <taxon>Pentapetalae</taxon>
        <taxon>rosids</taxon>
        <taxon>malvids</taxon>
        <taxon>Malvales</taxon>
        <taxon>Malvaceae</taxon>
        <taxon>Malvoideae</taxon>
        <taxon>Gossypium</taxon>
    </lineage>
</organism>
<reference evidence="1 2" key="1">
    <citation type="journal article" date="2021" name="bioRxiv">
        <title>The Gossypium anomalum genome as a resource for cotton improvement and evolutionary analysis of hybrid incompatibility.</title>
        <authorList>
            <person name="Grover C.E."/>
            <person name="Yuan D."/>
            <person name="Arick M.A."/>
            <person name="Miller E.R."/>
            <person name="Hu G."/>
            <person name="Peterson D.G."/>
            <person name="Wendel J.F."/>
            <person name="Udall J.A."/>
        </authorList>
    </citation>
    <scope>NUCLEOTIDE SEQUENCE [LARGE SCALE GENOMIC DNA]</scope>
    <source>
        <strain evidence="1">JFW-Udall</strain>
        <tissue evidence="1">Leaf</tissue>
    </source>
</reference>
<dbReference type="Proteomes" id="UP000701853">
    <property type="component" value="Chromosome 5"/>
</dbReference>
<evidence type="ECO:0000313" key="2">
    <source>
        <dbReference type="Proteomes" id="UP000701853"/>
    </source>
</evidence>
<proteinExistence type="predicted"/>